<dbReference type="Proteomes" id="UP001634007">
    <property type="component" value="Unassembled WGS sequence"/>
</dbReference>
<dbReference type="PANTHER" id="PTHR33710">
    <property type="entry name" value="BNAC02G09200D PROTEIN"/>
    <property type="match status" value="1"/>
</dbReference>
<gene>
    <name evidence="2" type="ORF">ACJRO7_023803</name>
</gene>
<protein>
    <recommendedName>
        <fullName evidence="1">Endonuclease/exonuclease/phosphatase domain-containing protein</fullName>
    </recommendedName>
</protein>
<reference evidence="2 3" key="1">
    <citation type="submission" date="2024-11" db="EMBL/GenBank/DDBJ databases">
        <title>Chromosome-level genome assembly of Eucalyptus globulus Labill. provides insights into its genome evolution.</title>
        <authorList>
            <person name="Li X."/>
        </authorList>
    </citation>
    <scope>NUCLEOTIDE SEQUENCE [LARGE SCALE GENOMIC DNA]</scope>
    <source>
        <strain evidence="2">CL2024</strain>
        <tissue evidence="2">Fresh tender leaves</tissue>
    </source>
</reference>
<accession>A0ABD3K347</accession>
<feature type="non-terminal residue" evidence="2">
    <location>
        <position position="1"/>
    </location>
</feature>
<dbReference type="Pfam" id="PF03372">
    <property type="entry name" value="Exo_endo_phos"/>
    <property type="match status" value="1"/>
</dbReference>
<dbReference type="Gene3D" id="3.60.10.10">
    <property type="entry name" value="Endonuclease/exonuclease/phosphatase"/>
    <property type="match status" value="1"/>
</dbReference>
<dbReference type="InterPro" id="IPR036691">
    <property type="entry name" value="Endo/exonu/phosph_ase_sf"/>
</dbReference>
<keyword evidence="3" id="KW-1185">Reference proteome</keyword>
<feature type="domain" description="Endonuclease/exonuclease/phosphatase" evidence="1">
    <location>
        <begin position="40"/>
        <end position="159"/>
    </location>
</feature>
<name>A0ABD3K347_EUCGL</name>
<organism evidence="2 3">
    <name type="scientific">Eucalyptus globulus</name>
    <name type="common">Tasmanian blue gum</name>
    <dbReference type="NCBI Taxonomy" id="34317"/>
    <lineage>
        <taxon>Eukaryota</taxon>
        <taxon>Viridiplantae</taxon>
        <taxon>Streptophyta</taxon>
        <taxon>Embryophyta</taxon>
        <taxon>Tracheophyta</taxon>
        <taxon>Spermatophyta</taxon>
        <taxon>Magnoliopsida</taxon>
        <taxon>eudicotyledons</taxon>
        <taxon>Gunneridae</taxon>
        <taxon>Pentapetalae</taxon>
        <taxon>rosids</taxon>
        <taxon>malvids</taxon>
        <taxon>Myrtales</taxon>
        <taxon>Myrtaceae</taxon>
        <taxon>Myrtoideae</taxon>
        <taxon>Eucalypteae</taxon>
        <taxon>Eucalyptus</taxon>
    </lineage>
</organism>
<dbReference type="SUPFAM" id="SSF56219">
    <property type="entry name" value="DNase I-like"/>
    <property type="match status" value="1"/>
</dbReference>
<evidence type="ECO:0000313" key="2">
    <source>
        <dbReference type="EMBL" id="KAL3734506.1"/>
    </source>
</evidence>
<sequence>IWVGWDPTVVSFEVLSVSDQMILGKLCWLETGVACYVSVIYAEHSFSTRRPLWEDLVARSYSLQDVPSLVLGDFNAIKDPSDRLGGSDLWLPCFDEFRQCLDQAELDDLRYVGFRYTWSTSSGPSRKMRKIDRVLVNPCWSQVFSFSEASFLALGISDHSPMVVKVENPILRKRPFKFFDFWMQHPDFDSIVKQGRLKQLNRDSFANISVRNSEAREALKQTQVGLLNDPTSMVLADLERAQRRTLVELRSQEESFFRQKARIRWFKEGDRNTKFFHQYVSKRHLRNRILSVVDSSGNQITEPQL</sequence>
<dbReference type="InterPro" id="IPR005135">
    <property type="entry name" value="Endo/exonuclease/phosphatase"/>
</dbReference>
<feature type="non-terminal residue" evidence="2">
    <location>
        <position position="305"/>
    </location>
</feature>
<comment type="caution">
    <text evidence="2">The sequence shown here is derived from an EMBL/GenBank/DDBJ whole genome shotgun (WGS) entry which is preliminary data.</text>
</comment>
<dbReference type="EMBL" id="JBJKBG010000006">
    <property type="protein sequence ID" value="KAL3734506.1"/>
    <property type="molecule type" value="Genomic_DNA"/>
</dbReference>
<proteinExistence type="predicted"/>
<dbReference type="AlphaFoldDB" id="A0ABD3K347"/>
<evidence type="ECO:0000313" key="3">
    <source>
        <dbReference type="Proteomes" id="UP001634007"/>
    </source>
</evidence>
<evidence type="ECO:0000259" key="1">
    <source>
        <dbReference type="Pfam" id="PF03372"/>
    </source>
</evidence>
<dbReference type="PANTHER" id="PTHR33710:SF71">
    <property type="entry name" value="ENDONUCLEASE_EXONUCLEASE_PHOSPHATASE DOMAIN-CONTAINING PROTEIN"/>
    <property type="match status" value="1"/>
</dbReference>